<dbReference type="AlphaFoldDB" id="A0A433B9Y8"/>
<gene>
    <name evidence="2" type="ORF">BC936DRAFT_139413</name>
</gene>
<sequence length="765" mass="83909">ILIIVLIQDADVESATPLAFSLDPSTGHVSALSSVGVWAVYQLHFTATATNTTRVSLAETLALPLQGFTFGNTGFGERSSSEKKSPRKNSVAIAPLKDSYLALVGARKRQENGKLEHVLNIWDVRYGTLQAERVVNATSDGGAESAWMMGCTYSLTPIPNSHLVLTLSVPTSSTSSKRSTIVVSKTTVLLCPYYCAPMSLLGAMNKMQSTVGYLLVDGHGTKRSAKESAVGILRSGIEAVGKNLPYQELPPEAAYEMWVTNLTTLQELEAAILKRLLDPSATPSANKFARAFLDYVNERTKVAEQERRERHGVDDGGSGEDENDDDEGQWESKVVNGAGAMDVDKNRGTADTKMADVKGSNMERVNGVKYKARKDDGDKRTRRRLDNGDGKSSSEDGNENEEENDDERKWEQYQQELAEWRKLGKKTVKRLKKKSEAKKQANKPLPDLSHNFILRVTSRCFTRLPNGSLDTSFWPVEVVKYMIENEFMNSNCVEGGIVKALVERSDWTLLELALKSLHDIPELDLVFLLKHVHALSIPTNNATNTPSLSHFLSLIILAPRNDLFMQQALKRLTVEELTAMLETMSKWVDWWEAKGGVGFSGMPPMRKTPVENVPGFPLPLSLVESLLDQLKLHPRLPHPSSGHALSDADLDSRTAPIAHVPYDPHKNRAGGLRPDGGAARGAGLVPAQGPEDRADEEGGKHPGVDEAKTEKLGRGAGHTRLRRGDYSSMRGSGPEFGLDVCKVELVGIGLFDVDLQGENSHRLCI</sequence>
<feature type="region of interest" description="Disordered" evidence="1">
    <location>
        <begin position="657"/>
        <end position="728"/>
    </location>
</feature>
<evidence type="ECO:0000313" key="3">
    <source>
        <dbReference type="Proteomes" id="UP000268093"/>
    </source>
</evidence>
<dbReference type="PANTHER" id="PTHR15633">
    <property type="entry name" value="NUCLEOLAR PROTEIN 11"/>
    <property type="match status" value="1"/>
</dbReference>
<evidence type="ECO:0000313" key="2">
    <source>
        <dbReference type="EMBL" id="RUP17811.1"/>
    </source>
</evidence>
<dbReference type="OrthoDB" id="4349954at2759"/>
<accession>A0A433B9Y8</accession>
<keyword evidence="3" id="KW-1185">Reference proteome</keyword>
<feature type="non-terminal residue" evidence="2">
    <location>
        <position position="1"/>
    </location>
</feature>
<comment type="caution">
    <text evidence="2">The sequence shown here is derived from an EMBL/GenBank/DDBJ whole genome shotgun (WGS) entry which is preliminary data.</text>
</comment>
<dbReference type="GO" id="GO:0030490">
    <property type="term" value="P:maturation of SSU-rRNA"/>
    <property type="evidence" value="ECO:0007669"/>
    <property type="project" value="InterPro"/>
</dbReference>
<feature type="compositionally biased region" description="Acidic residues" evidence="1">
    <location>
        <begin position="396"/>
        <end position="405"/>
    </location>
</feature>
<dbReference type="GO" id="GO:0003723">
    <property type="term" value="F:RNA binding"/>
    <property type="evidence" value="ECO:0007669"/>
    <property type="project" value="TreeGrafter"/>
</dbReference>
<dbReference type="Proteomes" id="UP000268093">
    <property type="component" value="Unassembled WGS sequence"/>
</dbReference>
<dbReference type="PANTHER" id="PTHR15633:SF2">
    <property type="entry name" value="NUCLEOLAR PROTEIN 11"/>
    <property type="match status" value="1"/>
</dbReference>
<reference evidence="2 3" key="1">
    <citation type="journal article" date="2018" name="New Phytol.">
        <title>Phylogenomics of Endogonaceae and evolution of mycorrhizas within Mucoromycota.</title>
        <authorList>
            <person name="Chang Y."/>
            <person name="Desiro A."/>
            <person name="Na H."/>
            <person name="Sandor L."/>
            <person name="Lipzen A."/>
            <person name="Clum A."/>
            <person name="Barry K."/>
            <person name="Grigoriev I.V."/>
            <person name="Martin F.M."/>
            <person name="Stajich J.E."/>
            <person name="Smith M.E."/>
            <person name="Bonito G."/>
            <person name="Spatafora J.W."/>
        </authorList>
    </citation>
    <scope>NUCLEOTIDE SEQUENCE [LARGE SCALE GENOMIC DNA]</scope>
    <source>
        <strain evidence="2 3">GMNB39</strain>
    </source>
</reference>
<feature type="compositionally biased region" description="Basic and acidic residues" evidence="1">
    <location>
        <begin position="690"/>
        <end position="713"/>
    </location>
</feature>
<dbReference type="GO" id="GO:0005730">
    <property type="term" value="C:nucleolus"/>
    <property type="evidence" value="ECO:0007669"/>
    <property type="project" value="TreeGrafter"/>
</dbReference>
<dbReference type="EMBL" id="RBNI01014963">
    <property type="protein sequence ID" value="RUP17811.1"/>
    <property type="molecule type" value="Genomic_DNA"/>
</dbReference>
<protein>
    <submittedName>
        <fullName evidence="2">Uncharacterized protein</fullName>
    </submittedName>
</protein>
<organism evidence="2 3">
    <name type="scientific">Jimgerdemannia flammicorona</name>
    <dbReference type="NCBI Taxonomy" id="994334"/>
    <lineage>
        <taxon>Eukaryota</taxon>
        <taxon>Fungi</taxon>
        <taxon>Fungi incertae sedis</taxon>
        <taxon>Mucoromycota</taxon>
        <taxon>Mucoromycotina</taxon>
        <taxon>Endogonomycetes</taxon>
        <taxon>Endogonales</taxon>
        <taxon>Endogonaceae</taxon>
        <taxon>Jimgerdemannia</taxon>
    </lineage>
</organism>
<feature type="region of interest" description="Disordered" evidence="1">
    <location>
        <begin position="303"/>
        <end position="409"/>
    </location>
</feature>
<name>A0A433B9Y8_9FUNG</name>
<proteinExistence type="predicted"/>
<feature type="compositionally biased region" description="Acidic residues" evidence="1">
    <location>
        <begin position="317"/>
        <end position="329"/>
    </location>
</feature>
<feature type="compositionally biased region" description="Basic and acidic residues" evidence="1">
    <location>
        <begin position="303"/>
        <end position="314"/>
    </location>
</feature>
<feature type="compositionally biased region" description="Basic and acidic residues" evidence="1">
    <location>
        <begin position="342"/>
        <end position="356"/>
    </location>
</feature>
<dbReference type="InterPro" id="IPR042859">
    <property type="entry name" value="NOL11"/>
</dbReference>
<feature type="compositionally biased region" description="Basic and acidic residues" evidence="1">
    <location>
        <begin position="373"/>
        <end position="394"/>
    </location>
</feature>
<evidence type="ECO:0000256" key="1">
    <source>
        <dbReference type="SAM" id="MobiDB-lite"/>
    </source>
</evidence>